<evidence type="ECO:0000313" key="16">
    <source>
        <dbReference type="EMBL" id="CAD7004805.1"/>
    </source>
</evidence>
<dbReference type="Pfam" id="PF08543">
    <property type="entry name" value="Phos_pyr_kin"/>
    <property type="match status" value="1"/>
</dbReference>
<dbReference type="OrthoDB" id="3689at2759"/>
<evidence type="ECO:0000256" key="12">
    <source>
        <dbReference type="ARBA" id="ARBA00047310"/>
    </source>
</evidence>
<dbReference type="PANTHER" id="PTHR10534:SF2">
    <property type="entry name" value="PYRIDOXAL KINASE"/>
    <property type="match status" value="1"/>
</dbReference>
<comment type="catalytic activity">
    <reaction evidence="14">
        <text>pyridoxine + ATP = pyridoxine 5'-phosphate + ADP + H(+)</text>
        <dbReference type="Rhea" id="RHEA:25108"/>
        <dbReference type="ChEBI" id="CHEBI:15378"/>
        <dbReference type="ChEBI" id="CHEBI:16709"/>
        <dbReference type="ChEBI" id="CHEBI:30616"/>
        <dbReference type="ChEBI" id="CHEBI:58589"/>
        <dbReference type="ChEBI" id="CHEBI:456216"/>
        <dbReference type="EC" id="2.7.1.35"/>
    </reaction>
    <physiologicalReaction direction="left-to-right" evidence="14">
        <dbReference type="Rhea" id="RHEA:25109"/>
    </physiologicalReaction>
</comment>
<dbReference type="GO" id="GO:0005829">
    <property type="term" value="C:cytosol"/>
    <property type="evidence" value="ECO:0007669"/>
    <property type="project" value="TreeGrafter"/>
</dbReference>
<evidence type="ECO:0000313" key="18">
    <source>
        <dbReference type="EMBL" id="JAC01339.1"/>
    </source>
</evidence>
<evidence type="ECO:0000256" key="13">
    <source>
        <dbReference type="ARBA" id="ARBA00047377"/>
    </source>
</evidence>
<dbReference type="AlphaFoldDB" id="W8BWS5"/>
<reference evidence="18" key="2">
    <citation type="journal article" date="2014" name="BMC Genomics">
        <title>A genomic perspective to assessing quality of mass-reared SIT flies used in Mediterranean fruit fly (Ceratitis capitata) eradication in California.</title>
        <authorList>
            <person name="Calla B."/>
            <person name="Hall B."/>
            <person name="Hou S."/>
            <person name="Geib S.M."/>
        </authorList>
    </citation>
    <scope>NUCLEOTIDE SEQUENCE</scope>
</reference>
<feature type="domain" description="Pyridoxamine kinase/Phosphomethylpyrimidine kinase" evidence="15">
    <location>
        <begin position="98"/>
        <end position="261"/>
    </location>
</feature>
<name>W8BWS5_CERCA</name>
<dbReference type="EMBL" id="CAJHJT010000034">
    <property type="protein sequence ID" value="CAD7004805.1"/>
    <property type="molecule type" value="Genomic_DNA"/>
</dbReference>
<keyword evidence="8" id="KW-0547">Nucleotide-binding</keyword>
<dbReference type="UniPathway" id="UPA01068">
    <property type="reaction ID" value="UER00298"/>
</dbReference>
<proteinExistence type="evidence at transcript level"/>
<dbReference type="PANTHER" id="PTHR10534">
    <property type="entry name" value="PYRIDOXAL KINASE"/>
    <property type="match status" value="1"/>
</dbReference>
<dbReference type="NCBIfam" id="TIGR00687">
    <property type="entry name" value="pyridox_kin"/>
    <property type="match status" value="1"/>
</dbReference>
<evidence type="ECO:0000256" key="4">
    <source>
        <dbReference type="ARBA" id="ARBA00008805"/>
    </source>
</evidence>
<dbReference type="Proteomes" id="UP000606786">
    <property type="component" value="Unassembled WGS sequence"/>
</dbReference>
<evidence type="ECO:0000256" key="8">
    <source>
        <dbReference type="ARBA" id="ARBA00022741"/>
    </source>
</evidence>
<evidence type="ECO:0000256" key="7">
    <source>
        <dbReference type="ARBA" id="ARBA00022679"/>
    </source>
</evidence>
<dbReference type="SUPFAM" id="SSF53613">
    <property type="entry name" value="Ribokinase-like"/>
    <property type="match status" value="1"/>
</dbReference>
<dbReference type="GO" id="GO:0005524">
    <property type="term" value="F:ATP binding"/>
    <property type="evidence" value="ECO:0007669"/>
    <property type="project" value="UniProtKB-KW"/>
</dbReference>
<evidence type="ECO:0000256" key="14">
    <source>
        <dbReference type="ARBA" id="ARBA00048524"/>
    </source>
</evidence>
<dbReference type="GeneID" id="101458811"/>
<keyword evidence="9 18" id="KW-0418">Kinase</keyword>
<protein>
    <recommendedName>
        <fullName evidence="6">Pyridoxal kinase</fullName>
        <ecNumber evidence="5">2.7.1.35</ecNumber>
    </recommendedName>
    <alternativeName>
        <fullName evidence="11">Pyridoxine kinase</fullName>
    </alternativeName>
</protein>
<evidence type="ECO:0000313" key="19">
    <source>
        <dbReference type="Proteomes" id="UP000606786"/>
    </source>
</evidence>
<dbReference type="InterPro" id="IPR004625">
    <property type="entry name" value="PyrdxlKinase"/>
</dbReference>
<comment type="similarity">
    <text evidence="4">Belongs to the pyridoxine kinase family.</text>
</comment>
<gene>
    <name evidence="18" type="primary">PDXK</name>
    <name evidence="16" type="ORF">CCAP1982_LOCUS13194</name>
    <name evidence="17" type="ORF">CCAP1982_LOCUS13209</name>
</gene>
<comment type="catalytic activity">
    <reaction evidence="13">
        <text>pyridoxal + ATP = pyridoxal 5'-phosphate + ADP + H(+)</text>
        <dbReference type="Rhea" id="RHEA:10224"/>
        <dbReference type="ChEBI" id="CHEBI:15378"/>
        <dbReference type="ChEBI" id="CHEBI:17310"/>
        <dbReference type="ChEBI" id="CHEBI:30616"/>
        <dbReference type="ChEBI" id="CHEBI:456216"/>
        <dbReference type="ChEBI" id="CHEBI:597326"/>
        <dbReference type="EC" id="2.7.1.35"/>
    </reaction>
    <physiologicalReaction direction="left-to-right" evidence="13">
        <dbReference type="Rhea" id="RHEA:10225"/>
    </physiologicalReaction>
</comment>
<dbReference type="CDD" id="cd01173">
    <property type="entry name" value="pyridoxal_pyridoxamine_kinase"/>
    <property type="match status" value="1"/>
</dbReference>
<evidence type="ECO:0000256" key="1">
    <source>
        <dbReference type="ARBA" id="ARBA00004750"/>
    </source>
</evidence>
<keyword evidence="19" id="KW-1185">Reference proteome</keyword>
<dbReference type="KEGG" id="ccat:101458811"/>
<evidence type="ECO:0000256" key="6">
    <source>
        <dbReference type="ARBA" id="ARBA00018134"/>
    </source>
</evidence>
<keyword evidence="10" id="KW-0067">ATP-binding</keyword>
<dbReference type="EMBL" id="GAMC01005217">
    <property type="protein sequence ID" value="JAC01339.1"/>
    <property type="molecule type" value="mRNA"/>
</dbReference>
<dbReference type="Gene3D" id="3.40.1190.20">
    <property type="match status" value="1"/>
</dbReference>
<dbReference type="EC" id="2.7.1.35" evidence="5"/>
<comment type="pathway">
    <text evidence="1">Cofactor metabolism; pyridoxal 5'-phosphate salvage; pyridoxamine 5'-phosphate from pyridoxamine: step 1/1.</text>
</comment>
<evidence type="ECO:0000313" key="17">
    <source>
        <dbReference type="EMBL" id="CAD7004820.1"/>
    </source>
</evidence>
<keyword evidence="7" id="KW-0808">Transferase</keyword>
<dbReference type="EMBL" id="CAJHJT010000034">
    <property type="protein sequence ID" value="CAD7004820.1"/>
    <property type="molecule type" value="Genomic_DNA"/>
</dbReference>
<comment type="pathway">
    <text evidence="3">Cofactor metabolism; pyridoxal 5'-phosphate salvage; pyridoxal 5'-phosphate from pyridoxal: step 1/1.</text>
</comment>
<reference evidence="16" key="3">
    <citation type="submission" date="2020-11" db="EMBL/GenBank/DDBJ databases">
        <authorList>
            <person name="Whitehead M."/>
        </authorList>
    </citation>
    <scope>NUCLEOTIDE SEQUENCE</scope>
    <source>
        <strain evidence="16">EGII</strain>
    </source>
</reference>
<dbReference type="GO" id="GO:0008478">
    <property type="term" value="F:pyridoxal kinase activity"/>
    <property type="evidence" value="ECO:0007669"/>
    <property type="project" value="UniProtKB-EC"/>
</dbReference>
<sequence length="306" mass="34010">MGDPGLNRRVLSIQSHVVHGYVGNKSAAFPLQVLGFEVDAINSVQLSNHTGYRSIKGQVLQEKELAELFEGLEANNLLQCYTHLLTGYTGSASFLSRISNIVSKLREINPQLIYVCDPVMGDNGKMYVPEDLLPIYREKIIPLADIITPNQYEVELLTERKISNESDVWSAVQWFHDRGIDTVVISSSELGEENELRAFLSKKNDKRYILNIPRQGNGISFTGTGDLFASLFLAHSHGTNNLGSTLEKTIASLQAVIKRTLDSMPAEVLSGKRKVTAQECELKLIQSKNVIENPEVVLKAIEVKNK</sequence>
<evidence type="ECO:0000256" key="9">
    <source>
        <dbReference type="ARBA" id="ARBA00022777"/>
    </source>
</evidence>
<evidence type="ECO:0000256" key="10">
    <source>
        <dbReference type="ARBA" id="ARBA00022840"/>
    </source>
</evidence>
<reference evidence="18" key="1">
    <citation type="submission" date="2013-07" db="EMBL/GenBank/DDBJ databases">
        <authorList>
            <person name="Geib S."/>
        </authorList>
    </citation>
    <scope>NUCLEOTIDE SEQUENCE</scope>
</reference>
<comment type="pathway">
    <text evidence="2">Cofactor metabolism; pyridoxal 5'-phosphate salvage; pyridoxine 5'-phosphate from pyridoxine: step 1/1.</text>
</comment>
<evidence type="ECO:0000256" key="5">
    <source>
        <dbReference type="ARBA" id="ARBA00012104"/>
    </source>
</evidence>
<evidence type="ECO:0000259" key="15">
    <source>
        <dbReference type="Pfam" id="PF08543"/>
    </source>
</evidence>
<dbReference type="InterPro" id="IPR013749">
    <property type="entry name" value="PM/HMP-P_kinase-1"/>
</dbReference>
<accession>W8BWS5</accession>
<evidence type="ECO:0000256" key="11">
    <source>
        <dbReference type="ARBA" id="ARBA00032808"/>
    </source>
</evidence>
<evidence type="ECO:0000256" key="2">
    <source>
        <dbReference type="ARBA" id="ARBA00004835"/>
    </source>
</evidence>
<organism evidence="18">
    <name type="scientific">Ceratitis capitata</name>
    <name type="common">Mediterranean fruit fly</name>
    <name type="synonym">Tephritis capitata</name>
    <dbReference type="NCBI Taxonomy" id="7213"/>
    <lineage>
        <taxon>Eukaryota</taxon>
        <taxon>Metazoa</taxon>
        <taxon>Ecdysozoa</taxon>
        <taxon>Arthropoda</taxon>
        <taxon>Hexapoda</taxon>
        <taxon>Insecta</taxon>
        <taxon>Pterygota</taxon>
        <taxon>Neoptera</taxon>
        <taxon>Endopterygota</taxon>
        <taxon>Diptera</taxon>
        <taxon>Brachycera</taxon>
        <taxon>Muscomorpha</taxon>
        <taxon>Tephritoidea</taxon>
        <taxon>Tephritidae</taxon>
        <taxon>Ceratitis</taxon>
        <taxon>Ceratitis</taxon>
    </lineage>
</organism>
<evidence type="ECO:0000256" key="3">
    <source>
        <dbReference type="ARBA" id="ARBA00005210"/>
    </source>
</evidence>
<comment type="catalytic activity">
    <reaction evidence="12">
        <text>pyridoxamine + ATP = pyridoxamine 5'-phosphate + ADP + H(+)</text>
        <dbReference type="Rhea" id="RHEA:25104"/>
        <dbReference type="ChEBI" id="CHEBI:15378"/>
        <dbReference type="ChEBI" id="CHEBI:30616"/>
        <dbReference type="ChEBI" id="CHEBI:57761"/>
        <dbReference type="ChEBI" id="CHEBI:58451"/>
        <dbReference type="ChEBI" id="CHEBI:456216"/>
        <dbReference type="EC" id="2.7.1.35"/>
    </reaction>
    <physiologicalReaction direction="left-to-right" evidence="12">
        <dbReference type="Rhea" id="RHEA:25105"/>
    </physiologicalReaction>
</comment>
<dbReference type="InterPro" id="IPR029056">
    <property type="entry name" value="Ribokinase-like"/>
</dbReference>
<dbReference type="GO" id="GO:0009443">
    <property type="term" value="P:pyridoxal 5'-phosphate salvage"/>
    <property type="evidence" value="ECO:0007669"/>
    <property type="project" value="InterPro"/>
</dbReference>